<evidence type="ECO:0000256" key="4">
    <source>
        <dbReference type="ARBA" id="ARBA00022777"/>
    </source>
</evidence>
<dbReference type="RefSeq" id="WP_185059229.1">
    <property type="nucleotide sequence ID" value="NZ_BAABJP010000015.1"/>
</dbReference>
<keyword evidence="9" id="KW-1185">Reference proteome</keyword>
<keyword evidence="2" id="KW-0859">Xylose metabolism</keyword>
<keyword evidence="2" id="KW-0119">Carbohydrate metabolism</keyword>
<evidence type="ECO:0000313" key="9">
    <source>
        <dbReference type="Proteomes" id="UP001428817"/>
    </source>
</evidence>
<proteinExistence type="inferred from homology"/>
<dbReference type="Proteomes" id="UP001428817">
    <property type="component" value="Unassembled WGS sequence"/>
</dbReference>
<dbReference type="InterPro" id="IPR018484">
    <property type="entry name" value="FGGY_N"/>
</dbReference>
<comment type="similarity">
    <text evidence="1 5">Belongs to the FGGY kinase family.</text>
</comment>
<evidence type="ECO:0000259" key="6">
    <source>
        <dbReference type="Pfam" id="PF00370"/>
    </source>
</evidence>
<evidence type="ECO:0000256" key="1">
    <source>
        <dbReference type="ARBA" id="ARBA00009156"/>
    </source>
</evidence>
<protein>
    <submittedName>
        <fullName evidence="8">FGGY family carbohydrate kinase</fullName>
    </submittedName>
</protein>
<accession>A0ABP9Q9J7</accession>
<dbReference type="Pfam" id="PF00370">
    <property type="entry name" value="FGGY_N"/>
    <property type="match status" value="1"/>
</dbReference>
<dbReference type="EMBL" id="BAABJP010000015">
    <property type="protein sequence ID" value="GAA5157840.1"/>
    <property type="molecule type" value="Genomic_DNA"/>
</dbReference>
<dbReference type="Gene3D" id="3.30.420.40">
    <property type="match status" value="2"/>
</dbReference>
<keyword evidence="3 5" id="KW-0808">Transferase</keyword>
<evidence type="ECO:0000256" key="3">
    <source>
        <dbReference type="ARBA" id="ARBA00022679"/>
    </source>
</evidence>
<keyword evidence="4 5" id="KW-0418">Kinase</keyword>
<dbReference type="CDD" id="cd07805">
    <property type="entry name" value="ASKHA_NBD_FGGY_CvXK-like"/>
    <property type="match status" value="1"/>
</dbReference>
<dbReference type="PANTHER" id="PTHR43095">
    <property type="entry name" value="SUGAR KINASE"/>
    <property type="match status" value="1"/>
</dbReference>
<dbReference type="SUPFAM" id="SSF53067">
    <property type="entry name" value="Actin-like ATPase domain"/>
    <property type="match status" value="2"/>
</dbReference>
<feature type="domain" description="Carbohydrate kinase FGGY N-terminal" evidence="6">
    <location>
        <begin position="8"/>
        <end position="244"/>
    </location>
</feature>
<sequence>MLSPAPTALVVDAGTTAVKAAVVAGDGRVLGGGSAGLTTAHPGPGRVEQHPDDWWRGFVGAVRQAVSAVSAGGSVDALCVTGQMQDCVPLDADGEPVRPALLYADQRAVAELGALDARFGADWHRAAGNVGDAASTAAQLLWLRRHEPETPRRARRLLLGAPGYLLHRAGGRAAVDLTTASTTGLLDIRARDWWSPMLHELSLDPDTLPELVAPGSPVGVLAPGPAGELGLPAGLPLIHAAGDAGAVTDGLVGAEPGATNISLGTSGWVAALTSRPGEPDPALHQLIGADGRSTLLIGALLSAGATVDWARRTYLPGADHAAADRAAADAGPTGLLMLPSLVGERSPVRDPDATGAVVGLRATTTAAQLYRAAMEGVAYSLRHVLALLAPRLPARNGPIPLSGGAARSPVFQQIIADVLDCPVCPVPDAHAAEAGLRGAHRAAASALGEPVPPPLAGAAHSGAGLSAAGLSDAGLSDAGLADARPTGAGQVTVCAPGPAREHYARLADAHAGLWTALAPTFRSQRP</sequence>
<dbReference type="InterPro" id="IPR018483">
    <property type="entry name" value="Carb_kinase_FGGY_CS"/>
</dbReference>
<gene>
    <name evidence="8" type="ORF">GCM10023321_36690</name>
</gene>
<comment type="caution">
    <text evidence="8">The sequence shown here is derived from an EMBL/GenBank/DDBJ whole genome shotgun (WGS) entry which is preliminary data.</text>
</comment>
<dbReference type="InterPro" id="IPR000577">
    <property type="entry name" value="Carb_kinase_FGGY"/>
</dbReference>
<dbReference type="PANTHER" id="PTHR43095:SF5">
    <property type="entry name" value="XYLULOSE KINASE"/>
    <property type="match status" value="1"/>
</dbReference>
<dbReference type="InterPro" id="IPR050406">
    <property type="entry name" value="FGGY_Carb_Kinase"/>
</dbReference>
<dbReference type="Pfam" id="PF02782">
    <property type="entry name" value="FGGY_C"/>
    <property type="match status" value="1"/>
</dbReference>
<evidence type="ECO:0000259" key="7">
    <source>
        <dbReference type="Pfam" id="PF02782"/>
    </source>
</evidence>
<name>A0ABP9Q9J7_9PSEU</name>
<dbReference type="InterPro" id="IPR043129">
    <property type="entry name" value="ATPase_NBD"/>
</dbReference>
<evidence type="ECO:0000313" key="8">
    <source>
        <dbReference type="EMBL" id="GAA5157840.1"/>
    </source>
</evidence>
<dbReference type="PIRSF" id="PIRSF000538">
    <property type="entry name" value="GlpK"/>
    <property type="match status" value="1"/>
</dbReference>
<dbReference type="PROSITE" id="PS00445">
    <property type="entry name" value="FGGY_KINASES_2"/>
    <property type="match status" value="1"/>
</dbReference>
<evidence type="ECO:0000256" key="2">
    <source>
        <dbReference type="ARBA" id="ARBA00022629"/>
    </source>
</evidence>
<reference evidence="9" key="1">
    <citation type="journal article" date="2019" name="Int. J. Syst. Evol. Microbiol.">
        <title>The Global Catalogue of Microorganisms (GCM) 10K type strain sequencing project: providing services to taxonomists for standard genome sequencing and annotation.</title>
        <authorList>
            <consortium name="The Broad Institute Genomics Platform"/>
            <consortium name="The Broad Institute Genome Sequencing Center for Infectious Disease"/>
            <person name="Wu L."/>
            <person name="Ma J."/>
        </authorList>
    </citation>
    <scope>NUCLEOTIDE SEQUENCE [LARGE SCALE GENOMIC DNA]</scope>
    <source>
        <strain evidence="9">JCM 18303</strain>
    </source>
</reference>
<evidence type="ECO:0000256" key="5">
    <source>
        <dbReference type="RuleBase" id="RU003733"/>
    </source>
</evidence>
<dbReference type="InterPro" id="IPR018485">
    <property type="entry name" value="FGGY_C"/>
</dbReference>
<dbReference type="GO" id="GO:0016301">
    <property type="term" value="F:kinase activity"/>
    <property type="evidence" value="ECO:0007669"/>
    <property type="project" value="UniProtKB-KW"/>
</dbReference>
<feature type="domain" description="Carbohydrate kinase FGGY C-terminal" evidence="7">
    <location>
        <begin position="260"/>
        <end position="446"/>
    </location>
</feature>
<organism evidence="8 9">
    <name type="scientific">Pseudonocardia eucalypti</name>
    <dbReference type="NCBI Taxonomy" id="648755"/>
    <lineage>
        <taxon>Bacteria</taxon>
        <taxon>Bacillati</taxon>
        <taxon>Actinomycetota</taxon>
        <taxon>Actinomycetes</taxon>
        <taxon>Pseudonocardiales</taxon>
        <taxon>Pseudonocardiaceae</taxon>
        <taxon>Pseudonocardia</taxon>
    </lineage>
</organism>